<comment type="catalytic activity">
    <reaction evidence="1">
        <text>ATP + protein L-histidine = ADP + protein N-phospho-L-histidine.</text>
        <dbReference type="EC" id="2.7.13.3"/>
    </reaction>
</comment>
<dbReference type="InterPro" id="IPR004358">
    <property type="entry name" value="Sig_transdc_His_kin-like_C"/>
</dbReference>
<dbReference type="CDD" id="cd00075">
    <property type="entry name" value="HATPase"/>
    <property type="match status" value="1"/>
</dbReference>
<dbReference type="GO" id="GO:0000155">
    <property type="term" value="F:phosphorelay sensor kinase activity"/>
    <property type="evidence" value="ECO:0007669"/>
    <property type="project" value="InterPro"/>
</dbReference>
<dbReference type="Gene3D" id="3.30.565.10">
    <property type="entry name" value="Histidine kinase-like ATPase, C-terminal domain"/>
    <property type="match status" value="1"/>
</dbReference>
<comment type="caution">
    <text evidence="9">The sequence shown here is derived from an EMBL/GenBank/DDBJ whole genome shotgun (WGS) entry which is preliminary data.</text>
</comment>
<dbReference type="InterPro" id="IPR029016">
    <property type="entry name" value="GAF-like_dom_sf"/>
</dbReference>
<proteinExistence type="predicted"/>
<feature type="region of interest" description="Disordered" evidence="7">
    <location>
        <begin position="1"/>
        <end position="25"/>
    </location>
</feature>
<organism evidence="9 10">
    <name type="scientific">Halobellus ruber</name>
    <dbReference type="NCBI Taxonomy" id="2761102"/>
    <lineage>
        <taxon>Archaea</taxon>
        <taxon>Methanobacteriati</taxon>
        <taxon>Methanobacteriota</taxon>
        <taxon>Stenosarchaea group</taxon>
        <taxon>Halobacteria</taxon>
        <taxon>Halobacteriales</taxon>
        <taxon>Haloferacaceae</taxon>
        <taxon>Halobellus</taxon>
    </lineage>
</organism>
<dbReference type="InterPro" id="IPR003661">
    <property type="entry name" value="HisK_dim/P_dom"/>
</dbReference>
<evidence type="ECO:0000256" key="2">
    <source>
        <dbReference type="ARBA" id="ARBA00012438"/>
    </source>
</evidence>
<dbReference type="EC" id="2.7.13.3" evidence="2"/>
<keyword evidence="3" id="KW-0597">Phosphoprotein</keyword>
<dbReference type="Pfam" id="PF02518">
    <property type="entry name" value="HATPase_c"/>
    <property type="match status" value="1"/>
</dbReference>
<dbReference type="InterPro" id="IPR003594">
    <property type="entry name" value="HATPase_dom"/>
</dbReference>
<dbReference type="Gene3D" id="3.30.450.40">
    <property type="match status" value="1"/>
</dbReference>
<evidence type="ECO:0000259" key="8">
    <source>
        <dbReference type="PROSITE" id="PS50109"/>
    </source>
</evidence>
<name>A0A7J9SK76_9EURY</name>
<evidence type="ECO:0000256" key="7">
    <source>
        <dbReference type="SAM" id="MobiDB-lite"/>
    </source>
</evidence>
<dbReference type="SMART" id="SM00387">
    <property type="entry name" value="HATPase_c"/>
    <property type="match status" value="1"/>
</dbReference>
<dbReference type="InterPro" id="IPR036097">
    <property type="entry name" value="HisK_dim/P_sf"/>
</dbReference>
<dbReference type="SUPFAM" id="SSF55781">
    <property type="entry name" value="GAF domain-like"/>
    <property type="match status" value="1"/>
</dbReference>
<keyword evidence="5 9" id="KW-0418">Kinase</keyword>
<dbReference type="Pfam" id="PF00512">
    <property type="entry name" value="HisKA"/>
    <property type="match status" value="1"/>
</dbReference>
<dbReference type="RefSeq" id="WP_185193701.1">
    <property type="nucleotide sequence ID" value="NZ_JACKXD010000005.1"/>
</dbReference>
<reference evidence="9 10" key="1">
    <citation type="submission" date="2020-08" db="EMBL/GenBank/DDBJ databases">
        <authorList>
            <person name="Seo M.-J."/>
        </authorList>
    </citation>
    <scope>NUCLEOTIDE SEQUENCE [LARGE SCALE GENOMIC DNA]</scope>
    <source>
        <strain evidence="9 10">MBLA0160</strain>
    </source>
</reference>
<evidence type="ECO:0000313" key="9">
    <source>
        <dbReference type="EMBL" id="MBB6647325.1"/>
    </source>
</evidence>
<dbReference type="AlphaFoldDB" id="A0A7J9SK76"/>
<evidence type="ECO:0000256" key="1">
    <source>
        <dbReference type="ARBA" id="ARBA00000085"/>
    </source>
</evidence>
<dbReference type="InterPro" id="IPR036890">
    <property type="entry name" value="HATPase_C_sf"/>
</dbReference>
<gene>
    <name evidence="9" type="ORF">H5V44_13710</name>
</gene>
<dbReference type="SUPFAM" id="SSF47384">
    <property type="entry name" value="Homodimeric domain of signal transducing histidine kinase"/>
    <property type="match status" value="1"/>
</dbReference>
<dbReference type="PROSITE" id="PS50109">
    <property type="entry name" value="HIS_KIN"/>
    <property type="match status" value="1"/>
</dbReference>
<dbReference type="PANTHER" id="PTHR43711">
    <property type="entry name" value="TWO-COMPONENT HISTIDINE KINASE"/>
    <property type="match status" value="1"/>
</dbReference>
<keyword evidence="4" id="KW-0808">Transferase</keyword>
<accession>A0A7J9SK76</accession>
<feature type="domain" description="Histidine kinase" evidence="8">
    <location>
        <begin position="207"/>
        <end position="399"/>
    </location>
</feature>
<dbReference type="SUPFAM" id="SSF55874">
    <property type="entry name" value="ATPase domain of HSP90 chaperone/DNA topoisomerase II/histidine kinase"/>
    <property type="match status" value="1"/>
</dbReference>
<dbReference type="EMBL" id="JACKXD010000005">
    <property type="protein sequence ID" value="MBB6647325.1"/>
    <property type="molecule type" value="Genomic_DNA"/>
</dbReference>
<dbReference type="SMART" id="SM00388">
    <property type="entry name" value="HisKA"/>
    <property type="match status" value="1"/>
</dbReference>
<dbReference type="InterPro" id="IPR050736">
    <property type="entry name" value="Sensor_HK_Regulatory"/>
</dbReference>
<protein>
    <recommendedName>
        <fullName evidence="2">histidine kinase</fullName>
        <ecNumber evidence="2">2.7.13.3</ecNumber>
    </recommendedName>
</protein>
<dbReference type="Proteomes" id="UP000546257">
    <property type="component" value="Unassembled WGS sequence"/>
</dbReference>
<dbReference type="InterPro" id="IPR005467">
    <property type="entry name" value="His_kinase_dom"/>
</dbReference>
<evidence type="ECO:0000256" key="3">
    <source>
        <dbReference type="ARBA" id="ARBA00022553"/>
    </source>
</evidence>
<evidence type="ECO:0000313" key="10">
    <source>
        <dbReference type="Proteomes" id="UP000546257"/>
    </source>
</evidence>
<keyword evidence="10" id="KW-1185">Reference proteome</keyword>
<dbReference type="Gene3D" id="1.10.287.130">
    <property type="match status" value="1"/>
</dbReference>
<dbReference type="PRINTS" id="PR00344">
    <property type="entry name" value="BCTRLSENSOR"/>
</dbReference>
<evidence type="ECO:0000256" key="6">
    <source>
        <dbReference type="ARBA" id="ARBA00023012"/>
    </source>
</evidence>
<dbReference type="PANTHER" id="PTHR43711:SF1">
    <property type="entry name" value="HISTIDINE KINASE 1"/>
    <property type="match status" value="1"/>
</dbReference>
<evidence type="ECO:0000256" key="4">
    <source>
        <dbReference type="ARBA" id="ARBA00022679"/>
    </source>
</evidence>
<dbReference type="CDD" id="cd00082">
    <property type="entry name" value="HisKA"/>
    <property type="match status" value="1"/>
</dbReference>
<sequence length="399" mass="43059">MDGLPGELASGRVASDTGPPDADGHHATLRSIVLDVSTSLMSAEPDELDTKIEWSLGTVGEHIGADRGYTVESRGDAFSVAAEWTADDIDPRQPRRLDLDAHEWLVDRLEGFENVPVPDVGELPAGPTRRHLRDAGVRSAVFLPMVDSWSLVGFVGFETLTADPEWRGPEVSTLRTAADVVTHSRARVRRERELAAQNERLEAFASVVSHDLRNPLNVVTGSIEIAQAETDSDHLDRAARAADRMDDLIDQVLTLAREGEDISDTRAVRLAHVADLAWDAVDTAAADLRVEGDLGVVDADPDRLQEGFANLFRNAVEHAGDDVVVRVGRSDDGFYVADDGPGIPESERDAVFDRGHTSDGGTGLGLAIVRSIVEAHGWEISVTDTEDGGARFDVTDIAE</sequence>
<keyword evidence="6" id="KW-0902">Two-component regulatory system</keyword>
<evidence type="ECO:0000256" key="5">
    <source>
        <dbReference type="ARBA" id="ARBA00022777"/>
    </source>
</evidence>